<organism evidence="5 6">
    <name type="scientific">Aquisalinus luteolus</name>
    <dbReference type="NCBI Taxonomy" id="1566827"/>
    <lineage>
        <taxon>Bacteria</taxon>
        <taxon>Pseudomonadati</taxon>
        <taxon>Pseudomonadota</taxon>
        <taxon>Alphaproteobacteria</taxon>
        <taxon>Parvularculales</taxon>
        <taxon>Parvularculaceae</taxon>
        <taxon>Aquisalinus</taxon>
    </lineage>
</organism>
<feature type="chain" id="PRO_5035147446" description="MSP domain-containing protein" evidence="3">
    <location>
        <begin position="36"/>
        <end position="1043"/>
    </location>
</feature>
<accession>A0A8J3ERF6</accession>
<dbReference type="AlphaFoldDB" id="A0A8J3ERF6"/>
<feature type="region of interest" description="Disordered" evidence="2">
    <location>
        <begin position="740"/>
        <end position="760"/>
    </location>
</feature>
<sequence length="1043" mass="114502">MIMRMNGLHKSGRNIFKAMLLGTTIAGGAIQPAMAQDVAGDMDVYLLQFGSEFADGTQVLSHSQEALMARSFYDARSQVMLDFRNGAVTIADASGTNASAFSSLTPTEVNYGFDYDSGTLLGESTFFPFYNDTIRGQIGNGVPLGQSGEWQIEVPASTLNLPIGAAGSIPVTVSRSYTSHNGQDVAIIEFDIAAFEYDLASGEDVIQWGKGVAVTDDKFGTIHAVATHHRALVMQPDGTMRPMSMKTTAYAKNTDGTWRFDFAGFDAVEDAMARVAAGTEGYVHTIDFSGNDVEVDQTPFDVANSLQLIAMASGELSANGLAGDIQAYLTGGPQDPMTAALEDTGSWSGAVNTFLNAYVEQNGPVMDANAVKGAATYVMEELEFRANRAVETYTRQRGTTKILRDNAVSDVRWYTKEIAKLNVDGEDYSHLMAGYEEAKDRLSTLDMSLVQQDVELEMAGRKYQTALQDYEKLADNVPTSGSKFASTLNKMSEMVPESIKKLGNGSLSALDKYGKANSVWTIGKAGYNATQDTSSGKINLTRSYSDRPQGDRTFTEMMLQEPYYAMKDVGVDVLGIIVNAYAGDKKSAALDATALLTSSASDVFVSGKGLSEINTLNRELTEQSREMENRLREMERRSAEIEGKRLADEYVNDLIYSDVDPYANGYDLSDPRIDHRTGYPKEAYWEYLRNNDPQKLVNMGIDPNMPVGGWPEQPISTEPTAEDWNKFNRDMADIINNPGYPTAPKDRMPPAKPVDTGPQYSEVPEWLKDQWAEMDERRARQEELNRIQLQILMDQKHEEALRDEKRKEQRAASGIDSMDSFFRNNAFEYESMVGIVATDLTPWLSWLVQQDVDRLERLALQAGYPNLASALADAANLIRNAEDEGFRRWANTAPSCAGIAGCGPQYLERWAMKKSQVALGDILADSRDIFSTAGLSDIKISGFLLSYIMRDYSLEDGDIVDVIITQFGRKIFETQISLLNAGTDFNINLQPGVAAIEITAVNEGYSSPNTAAITIANVTEGASEQTYSLRTGETATLRVEPGQ</sequence>
<dbReference type="Proteomes" id="UP000621856">
    <property type="component" value="Unassembled WGS sequence"/>
</dbReference>
<evidence type="ECO:0000256" key="3">
    <source>
        <dbReference type="SAM" id="SignalP"/>
    </source>
</evidence>
<dbReference type="InterPro" id="IPR000535">
    <property type="entry name" value="MSP_dom"/>
</dbReference>
<feature type="coiled-coil region" evidence="1">
    <location>
        <begin position="610"/>
        <end position="644"/>
    </location>
</feature>
<keyword evidence="3" id="KW-0732">Signal</keyword>
<reference evidence="5" key="2">
    <citation type="submission" date="2020-09" db="EMBL/GenBank/DDBJ databases">
        <authorList>
            <person name="Sun Q."/>
            <person name="Zhou Y."/>
        </authorList>
    </citation>
    <scope>NUCLEOTIDE SEQUENCE</scope>
    <source>
        <strain evidence="5">CGMCC 1.14984</strain>
    </source>
</reference>
<feature type="domain" description="MSP" evidence="4">
    <location>
        <begin position="986"/>
        <end position="1043"/>
    </location>
</feature>
<comment type="caution">
    <text evidence="5">The sequence shown here is derived from an EMBL/GenBank/DDBJ whole genome shotgun (WGS) entry which is preliminary data.</text>
</comment>
<protein>
    <recommendedName>
        <fullName evidence="4">MSP domain-containing protein</fullName>
    </recommendedName>
</protein>
<evidence type="ECO:0000256" key="1">
    <source>
        <dbReference type="SAM" id="Coils"/>
    </source>
</evidence>
<reference evidence="5" key="1">
    <citation type="journal article" date="2014" name="Int. J. Syst. Evol. Microbiol.">
        <title>Complete genome sequence of Corynebacterium casei LMG S-19264T (=DSM 44701T), isolated from a smear-ripened cheese.</title>
        <authorList>
            <consortium name="US DOE Joint Genome Institute (JGI-PGF)"/>
            <person name="Walter F."/>
            <person name="Albersmeier A."/>
            <person name="Kalinowski J."/>
            <person name="Ruckert C."/>
        </authorList>
    </citation>
    <scope>NUCLEOTIDE SEQUENCE</scope>
    <source>
        <strain evidence="5">CGMCC 1.14984</strain>
    </source>
</reference>
<gene>
    <name evidence="5" type="ORF">GCM10011355_18340</name>
</gene>
<dbReference type="PROSITE" id="PS50202">
    <property type="entry name" value="MSP"/>
    <property type="match status" value="1"/>
</dbReference>
<evidence type="ECO:0000259" key="4">
    <source>
        <dbReference type="PROSITE" id="PS50202"/>
    </source>
</evidence>
<evidence type="ECO:0000313" key="5">
    <source>
        <dbReference type="EMBL" id="GGH97338.1"/>
    </source>
</evidence>
<evidence type="ECO:0000256" key="2">
    <source>
        <dbReference type="SAM" id="MobiDB-lite"/>
    </source>
</evidence>
<evidence type="ECO:0000313" key="6">
    <source>
        <dbReference type="Proteomes" id="UP000621856"/>
    </source>
</evidence>
<proteinExistence type="predicted"/>
<feature type="signal peptide" evidence="3">
    <location>
        <begin position="1"/>
        <end position="35"/>
    </location>
</feature>
<dbReference type="EMBL" id="BMGZ01000002">
    <property type="protein sequence ID" value="GGH97338.1"/>
    <property type="molecule type" value="Genomic_DNA"/>
</dbReference>
<name>A0A8J3ERF6_9PROT</name>
<keyword evidence="1" id="KW-0175">Coiled coil</keyword>